<name>A0A6L2LZP2_TANCI</name>
<organism evidence="1">
    <name type="scientific">Tanacetum cinerariifolium</name>
    <name type="common">Dalmatian daisy</name>
    <name type="synonym">Chrysanthemum cinerariifolium</name>
    <dbReference type="NCBI Taxonomy" id="118510"/>
    <lineage>
        <taxon>Eukaryota</taxon>
        <taxon>Viridiplantae</taxon>
        <taxon>Streptophyta</taxon>
        <taxon>Embryophyta</taxon>
        <taxon>Tracheophyta</taxon>
        <taxon>Spermatophyta</taxon>
        <taxon>Magnoliopsida</taxon>
        <taxon>eudicotyledons</taxon>
        <taxon>Gunneridae</taxon>
        <taxon>Pentapetalae</taxon>
        <taxon>asterids</taxon>
        <taxon>campanulids</taxon>
        <taxon>Asterales</taxon>
        <taxon>Asteraceae</taxon>
        <taxon>Asteroideae</taxon>
        <taxon>Anthemideae</taxon>
        <taxon>Anthemidinae</taxon>
        <taxon>Tanacetum</taxon>
    </lineage>
</organism>
<proteinExistence type="predicted"/>
<gene>
    <name evidence="1" type="ORF">Tci_039231</name>
</gene>
<dbReference type="InterPro" id="IPR052579">
    <property type="entry name" value="Zinc_finger_SWIM"/>
</dbReference>
<evidence type="ECO:0000313" key="1">
    <source>
        <dbReference type="EMBL" id="GEU67253.1"/>
    </source>
</evidence>
<reference evidence="1" key="1">
    <citation type="journal article" date="2019" name="Sci. Rep.">
        <title>Draft genome of Tanacetum cinerariifolium, the natural source of mosquito coil.</title>
        <authorList>
            <person name="Yamashiro T."/>
            <person name="Shiraishi A."/>
            <person name="Satake H."/>
            <person name="Nakayama K."/>
        </authorList>
    </citation>
    <scope>NUCLEOTIDE SEQUENCE</scope>
</reference>
<sequence>MEAHPYARRLTTDEYRLVEDLTRKNVEARNILAILKEQNKDNVSTIKDIYNAQSKIRKAQKVEETTMQVKKIILEARQRQYKYVFETIGYKKIYNAVKFAGRWMEMPDTGLVIASAYKKVVVNLSDAGGCNTSFPLWSRPSQSDSHETIVVARVNANHYIRVALREGFSLPLTHPFWITYRSDIASGWEDKFIGGDGAVERWWSNRAVVVEQSSDGGAVERWWSSRTVVMEQSNGDDVAGIWSSRAVVVERSSCGGVAEIWK</sequence>
<comment type="caution">
    <text evidence="1">The sequence shown here is derived from an EMBL/GenBank/DDBJ whole genome shotgun (WGS) entry which is preliminary data.</text>
</comment>
<dbReference type="PANTHER" id="PTHR31569">
    <property type="entry name" value="SWIM-TYPE DOMAIN-CONTAINING PROTEIN"/>
    <property type="match status" value="1"/>
</dbReference>
<dbReference type="PANTHER" id="PTHR31569:SF4">
    <property type="entry name" value="SWIM-TYPE DOMAIN-CONTAINING PROTEIN"/>
    <property type="match status" value="1"/>
</dbReference>
<dbReference type="AlphaFoldDB" id="A0A6L2LZP2"/>
<protein>
    <submittedName>
        <fullName evidence="1">Protein FAR1-related sequence 5-like</fullName>
    </submittedName>
</protein>
<accession>A0A6L2LZP2</accession>
<dbReference type="EMBL" id="BKCJ010005531">
    <property type="protein sequence ID" value="GEU67253.1"/>
    <property type="molecule type" value="Genomic_DNA"/>
</dbReference>